<accession>A0A8R7TBJ9</accession>
<dbReference type="PROSITE" id="PS50878">
    <property type="entry name" value="RT_POL"/>
    <property type="match status" value="1"/>
</dbReference>
<reference evidence="2" key="2">
    <citation type="submission" date="2018-03" db="EMBL/GenBank/DDBJ databases">
        <title>The Triticum urartu genome reveals the dynamic nature of wheat genome evolution.</title>
        <authorList>
            <person name="Ling H."/>
            <person name="Ma B."/>
            <person name="Shi X."/>
            <person name="Liu H."/>
            <person name="Dong L."/>
            <person name="Sun H."/>
            <person name="Cao Y."/>
            <person name="Gao Q."/>
            <person name="Zheng S."/>
            <person name="Li Y."/>
            <person name="Yu Y."/>
            <person name="Du H."/>
            <person name="Qi M."/>
            <person name="Li Y."/>
            <person name="Yu H."/>
            <person name="Cui Y."/>
            <person name="Wang N."/>
            <person name="Chen C."/>
            <person name="Wu H."/>
            <person name="Zhao Y."/>
            <person name="Zhang J."/>
            <person name="Li Y."/>
            <person name="Zhou W."/>
            <person name="Zhang B."/>
            <person name="Hu W."/>
            <person name="Eijk M."/>
            <person name="Tang J."/>
            <person name="Witsenboer H."/>
            <person name="Zhao S."/>
            <person name="Li Z."/>
            <person name="Zhang A."/>
            <person name="Wang D."/>
            <person name="Liang C."/>
        </authorList>
    </citation>
    <scope>NUCLEOTIDE SEQUENCE [LARGE SCALE GENOMIC DNA]</scope>
    <source>
        <strain evidence="2">cv. G1812</strain>
    </source>
</reference>
<dbReference type="InterPro" id="IPR000477">
    <property type="entry name" value="RT_dom"/>
</dbReference>
<sequence length="163" mass="17775">LNGGCSRRFTPSRGLRQGDPLSPYLFLFCVEGFSALLKRAQEEQRIKGVSFGGTGPHVTHLLFADDSIVFLEGSAESMAALKEILLTYEEASGQRVNMQKSSIFFGKGCNDEIKNELKEAVGIESEALSERYLGLPTLVGRSKEGTFTYVTESAKGKVTGWKG</sequence>
<keyword evidence="3" id="KW-1185">Reference proteome</keyword>
<evidence type="ECO:0000259" key="1">
    <source>
        <dbReference type="PROSITE" id="PS50878"/>
    </source>
</evidence>
<evidence type="ECO:0000313" key="3">
    <source>
        <dbReference type="Proteomes" id="UP000015106"/>
    </source>
</evidence>
<dbReference type="InterPro" id="IPR043502">
    <property type="entry name" value="DNA/RNA_pol_sf"/>
</dbReference>
<evidence type="ECO:0000313" key="2">
    <source>
        <dbReference type="EnsemblPlants" id="TuG1812G0200000113.01.T01.cds370458"/>
    </source>
</evidence>
<dbReference type="EnsemblPlants" id="TuG1812G0200000113.01.T01">
    <property type="protein sequence ID" value="TuG1812G0200000113.01.T01.cds370458"/>
    <property type="gene ID" value="TuG1812G0200000113.01"/>
</dbReference>
<dbReference type="PANTHER" id="PTHR33116:SF86">
    <property type="entry name" value="REVERSE TRANSCRIPTASE DOMAIN-CONTAINING PROTEIN"/>
    <property type="match status" value="1"/>
</dbReference>
<dbReference type="Proteomes" id="UP000015106">
    <property type="component" value="Chromosome 2"/>
</dbReference>
<dbReference type="Pfam" id="PF00078">
    <property type="entry name" value="RVT_1"/>
    <property type="match status" value="1"/>
</dbReference>
<protein>
    <recommendedName>
        <fullName evidence="1">Reverse transcriptase domain-containing protein</fullName>
    </recommendedName>
</protein>
<feature type="domain" description="Reverse transcriptase" evidence="1">
    <location>
        <begin position="1"/>
        <end position="137"/>
    </location>
</feature>
<proteinExistence type="predicted"/>
<reference evidence="3" key="1">
    <citation type="journal article" date="2013" name="Nature">
        <title>Draft genome of the wheat A-genome progenitor Triticum urartu.</title>
        <authorList>
            <person name="Ling H.Q."/>
            <person name="Zhao S."/>
            <person name="Liu D."/>
            <person name="Wang J."/>
            <person name="Sun H."/>
            <person name="Zhang C."/>
            <person name="Fan H."/>
            <person name="Li D."/>
            <person name="Dong L."/>
            <person name="Tao Y."/>
            <person name="Gao C."/>
            <person name="Wu H."/>
            <person name="Li Y."/>
            <person name="Cui Y."/>
            <person name="Guo X."/>
            <person name="Zheng S."/>
            <person name="Wang B."/>
            <person name="Yu K."/>
            <person name="Liang Q."/>
            <person name="Yang W."/>
            <person name="Lou X."/>
            <person name="Chen J."/>
            <person name="Feng M."/>
            <person name="Jian J."/>
            <person name="Zhang X."/>
            <person name="Luo G."/>
            <person name="Jiang Y."/>
            <person name="Liu J."/>
            <person name="Wang Z."/>
            <person name="Sha Y."/>
            <person name="Zhang B."/>
            <person name="Wu H."/>
            <person name="Tang D."/>
            <person name="Shen Q."/>
            <person name="Xue P."/>
            <person name="Zou S."/>
            <person name="Wang X."/>
            <person name="Liu X."/>
            <person name="Wang F."/>
            <person name="Yang Y."/>
            <person name="An X."/>
            <person name="Dong Z."/>
            <person name="Zhang K."/>
            <person name="Zhang X."/>
            <person name="Luo M.C."/>
            <person name="Dvorak J."/>
            <person name="Tong Y."/>
            <person name="Wang J."/>
            <person name="Yang H."/>
            <person name="Li Z."/>
            <person name="Wang D."/>
            <person name="Zhang A."/>
            <person name="Wang J."/>
        </authorList>
    </citation>
    <scope>NUCLEOTIDE SEQUENCE</scope>
    <source>
        <strain evidence="3">cv. G1812</strain>
    </source>
</reference>
<dbReference type="SUPFAM" id="SSF56672">
    <property type="entry name" value="DNA/RNA polymerases"/>
    <property type="match status" value="1"/>
</dbReference>
<name>A0A8R7TBJ9_TRIUA</name>
<organism evidence="2 3">
    <name type="scientific">Triticum urartu</name>
    <name type="common">Red wild einkorn</name>
    <name type="synonym">Crithodium urartu</name>
    <dbReference type="NCBI Taxonomy" id="4572"/>
    <lineage>
        <taxon>Eukaryota</taxon>
        <taxon>Viridiplantae</taxon>
        <taxon>Streptophyta</taxon>
        <taxon>Embryophyta</taxon>
        <taxon>Tracheophyta</taxon>
        <taxon>Spermatophyta</taxon>
        <taxon>Magnoliopsida</taxon>
        <taxon>Liliopsida</taxon>
        <taxon>Poales</taxon>
        <taxon>Poaceae</taxon>
        <taxon>BOP clade</taxon>
        <taxon>Pooideae</taxon>
        <taxon>Triticodae</taxon>
        <taxon>Triticeae</taxon>
        <taxon>Triticinae</taxon>
        <taxon>Triticum</taxon>
    </lineage>
</organism>
<dbReference type="AlphaFoldDB" id="A0A8R7TBJ9"/>
<reference evidence="2" key="3">
    <citation type="submission" date="2022-06" db="UniProtKB">
        <authorList>
            <consortium name="EnsemblPlants"/>
        </authorList>
    </citation>
    <scope>IDENTIFICATION</scope>
</reference>
<dbReference type="PANTHER" id="PTHR33116">
    <property type="entry name" value="REVERSE TRANSCRIPTASE ZINC-BINDING DOMAIN-CONTAINING PROTEIN-RELATED-RELATED"/>
    <property type="match status" value="1"/>
</dbReference>
<dbReference type="Gramene" id="TuG1812G0200000113.01.T01">
    <property type="protein sequence ID" value="TuG1812G0200000113.01.T01.cds370458"/>
    <property type="gene ID" value="TuG1812G0200000113.01"/>
</dbReference>